<evidence type="ECO:0000259" key="5">
    <source>
        <dbReference type="PROSITE" id="PS50931"/>
    </source>
</evidence>
<reference evidence="6 7" key="1">
    <citation type="submission" date="2008-01" db="EMBL/GenBank/DDBJ databases">
        <authorList>
            <person name="Wagner-Dobler I."/>
            <person name="Ferriera S."/>
            <person name="Johnson J."/>
            <person name="Kravitz S."/>
            <person name="Beeson K."/>
            <person name="Sutton G."/>
            <person name="Rogers Y.-H."/>
            <person name="Friedman R."/>
            <person name="Frazier M."/>
            <person name="Venter J.C."/>
        </authorList>
    </citation>
    <scope>NUCLEOTIDE SEQUENCE [LARGE SCALE GENOMIC DNA]</scope>
    <source>
        <strain evidence="7">DSM 17067 / NCIMB 14079 / DFL-11</strain>
    </source>
</reference>
<sequence>MLSVHNRLLSNAVSRLDGLGIAMDWDKLRIFHAAAQAGSFTHAGDTLHMSQSAVSRQVSALEHDLGVPLFHRHARGLLLTEQGELLYRTAGDVLMKLEAVQSRLKDSKDKPSGVLKVTTTVGLGSTWLASRIRSFTDLYPDVELQLIFDNDELDLSMREADVAIRLRQPTQPDLIQRKLFTVHFHVFASPEYIQRFGSPSSIEDIDDHRIITFGEQAPAYLRSMNWLVTAGRVDGKPRQSVLQVNNIIAIKRAVQTGAGIAMLPDYIIDNGRNLVPVLEDQEDKVPSFDTYFVYPSELKNTARVTAFREFLLKNAQNWVY</sequence>
<dbReference type="InterPro" id="IPR036388">
    <property type="entry name" value="WH-like_DNA-bd_sf"/>
</dbReference>
<dbReference type="Pfam" id="PF00126">
    <property type="entry name" value="HTH_1"/>
    <property type="match status" value="1"/>
</dbReference>
<accession>A0A5E8H0Z7</accession>
<dbReference type="SUPFAM" id="SSF46785">
    <property type="entry name" value="Winged helix' DNA-binding domain"/>
    <property type="match status" value="1"/>
</dbReference>
<protein>
    <submittedName>
        <fullName evidence="6">Transcriptional regulator</fullName>
    </submittedName>
</protein>
<dbReference type="Gene3D" id="1.10.10.10">
    <property type="entry name" value="Winged helix-like DNA-binding domain superfamily/Winged helix DNA-binding domain"/>
    <property type="match status" value="1"/>
</dbReference>
<evidence type="ECO:0000256" key="4">
    <source>
        <dbReference type="ARBA" id="ARBA00023163"/>
    </source>
</evidence>
<keyword evidence="4" id="KW-0804">Transcription</keyword>
<reference evidence="6 7" key="2">
    <citation type="submission" date="2013-04" db="EMBL/GenBank/DDBJ databases">
        <authorList>
            <person name="Fiebig A."/>
            <person name="Pradella S."/>
            <person name="Wagner-Doebler I."/>
        </authorList>
    </citation>
    <scope>NUCLEOTIDE SEQUENCE [LARGE SCALE GENOMIC DNA]</scope>
    <source>
        <strain evidence="7">DSM 17067 / NCIMB 14079 / DFL-11</strain>
    </source>
</reference>
<evidence type="ECO:0000256" key="1">
    <source>
        <dbReference type="ARBA" id="ARBA00009437"/>
    </source>
</evidence>
<dbReference type="GO" id="GO:0003700">
    <property type="term" value="F:DNA-binding transcription factor activity"/>
    <property type="evidence" value="ECO:0007669"/>
    <property type="project" value="InterPro"/>
</dbReference>
<evidence type="ECO:0000256" key="2">
    <source>
        <dbReference type="ARBA" id="ARBA00023015"/>
    </source>
</evidence>
<keyword evidence="3" id="KW-0238">DNA-binding</keyword>
<dbReference type="GO" id="GO:0043565">
    <property type="term" value="F:sequence-specific DNA binding"/>
    <property type="evidence" value="ECO:0007669"/>
    <property type="project" value="TreeGrafter"/>
</dbReference>
<dbReference type="InterPro" id="IPR005119">
    <property type="entry name" value="LysR_subst-bd"/>
</dbReference>
<dbReference type="GO" id="GO:0006351">
    <property type="term" value="P:DNA-templated transcription"/>
    <property type="evidence" value="ECO:0007669"/>
    <property type="project" value="TreeGrafter"/>
</dbReference>
<dbReference type="PROSITE" id="PS50931">
    <property type="entry name" value="HTH_LYSR"/>
    <property type="match status" value="1"/>
</dbReference>
<dbReference type="PRINTS" id="PR00039">
    <property type="entry name" value="HTHLYSR"/>
</dbReference>
<name>A0A5E8H0Z7_ROSAD</name>
<dbReference type="CDD" id="cd08422">
    <property type="entry name" value="PBP2_CrgA_like"/>
    <property type="match status" value="1"/>
</dbReference>
<proteinExistence type="inferred from homology"/>
<dbReference type="InterPro" id="IPR058163">
    <property type="entry name" value="LysR-type_TF_proteobact-type"/>
</dbReference>
<organism evidence="6 7">
    <name type="scientific">Roseibium alexandrii (strain DSM 17067 / NCIMB 14079 / DFL-11)</name>
    <name type="common">Labrenzia alexandrii</name>
    <dbReference type="NCBI Taxonomy" id="244592"/>
    <lineage>
        <taxon>Bacteria</taxon>
        <taxon>Pseudomonadati</taxon>
        <taxon>Pseudomonadota</taxon>
        <taxon>Alphaproteobacteria</taxon>
        <taxon>Hyphomicrobiales</taxon>
        <taxon>Stappiaceae</taxon>
        <taxon>Roseibium</taxon>
    </lineage>
</organism>
<feature type="domain" description="HTH lysR-type" evidence="5">
    <location>
        <begin position="23"/>
        <end position="80"/>
    </location>
</feature>
<dbReference type="PANTHER" id="PTHR30537:SF20">
    <property type="entry name" value="TRANSCRIPTIONAL REGULATORY PROTEIN"/>
    <property type="match status" value="1"/>
</dbReference>
<gene>
    <name evidence="6" type="ORF">SADFL11_3471</name>
</gene>
<dbReference type="EMBL" id="ACCU02000004">
    <property type="protein sequence ID" value="EEE46182.2"/>
    <property type="molecule type" value="Genomic_DNA"/>
</dbReference>
<dbReference type="Gene3D" id="3.40.190.290">
    <property type="match status" value="1"/>
</dbReference>
<dbReference type="Proteomes" id="UP000004703">
    <property type="component" value="Chromosome"/>
</dbReference>
<dbReference type="FunFam" id="1.10.10.10:FF:000001">
    <property type="entry name" value="LysR family transcriptional regulator"/>
    <property type="match status" value="1"/>
</dbReference>
<dbReference type="InterPro" id="IPR036390">
    <property type="entry name" value="WH_DNA-bd_sf"/>
</dbReference>
<dbReference type="Pfam" id="PF03466">
    <property type="entry name" value="LysR_substrate"/>
    <property type="match status" value="1"/>
</dbReference>
<evidence type="ECO:0000313" key="6">
    <source>
        <dbReference type="EMBL" id="EEE46182.2"/>
    </source>
</evidence>
<dbReference type="SUPFAM" id="SSF53850">
    <property type="entry name" value="Periplasmic binding protein-like II"/>
    <property type="match status" value="1"/>
</dbReference>
<dbReference type="PANTHER" id="PTHR30537">
    <property type="entry name" value="HTH-TYPE TRANSCRIPTIONAL REGULATOR"/>
    <property type="match status" value="1"/>
</dbReference>
<dbReference type="InterPro" id="IPR000847">
    <property type="entry name" value="LysR_HTH_N"/>
</dbReference>
<dbReference type="AlphaFoldDB" id="A0A5E8H0Z7"/>
<comment type="similarity">
    <text evidence="1">Belongs to the LysR transcriptional regulatory family.</text>
</comment>
<keyword evidence="2" id="KW-0805">Transcription regulation</keyword>
<evidence type="ECO:0000313" key="7">
    <source>
        <dbReference type="Proteomes" id="UP000004703"/>
    </source>
</evidence>
<evidence type="ECO:0000256" key="3">
    <source>
        <dbReference type="ARBA" id="ARBA00023125"/>
    </source>
</evidence>
<comment type="caution">
    <text evidence="6">The sequence shown here is derived from an EMBL/GenBank/DDBJ whole genome shotgun (WGS) entry which is preliminary data.</text>
</comment>